<dbReference type="AlphaFoldDB" id="A0A914S7P5"/>
<organism evidence="1 2">
    <name type="scientific">Parascaris equorum</name>
    <name type="common">Equine roundworm</name>
    <dbReference type="NCBI Taxonomy" id="6256"/>
    <lineage>
        <taxon>Eukaryota</taxon>
        <taxon>Metazoa</taxon>
        <taxon>Ecdysozoa</taxon>
        <taxon>Nematoda</taxon>
        <taxon>Chromadorea</taxon>
        <taxon>Rhabditida</taxon>
        <taxon>Spirurina</taxon>
        <taxon>Ascaridomorpha</taxon>
        <taxon>Ascaridoidea</taxon>
        <taxon>Ascarididae</taxon>
        <taxon>Parascaris</taxon>
    </lineage>
</organism>
<reference evidence="2" key="1">
    <citation type="submission" date="2022-11" db="UniProtKB">
        <authorList>
            <consortium name="WormBaseParasite"/>
        </authorList>
    </citation>
    <scope>IDENTIFICATION</scope>
</reference>
<dbReference type="Proteomes" id="UP000887564">
    <property type="component" value="Unplaced"/>
</dbReference>
<proteinExistence type="predicted"/>
<protein>
    <submittedName>
        <fullName evidence="2">Uncharacterized protein</fullName>
    </submittedName>
</protein>
<sequence>MVEVCFGPKEYMHCYLDKATFKRDGNATQNGGMVLVDGAQSSLHALIGVLIRHESEMNVDPSLSSIRYLQQ</sequence>
<accession>A0A914S7P5</accession>
<evidence type="ECO:0000313" key="1">
    <source>
        <dbReference type="Proteomes" id="UP000887564"/>
    </source>
</evidence>
<keyword evidence="1" id="KW-1185">Reference proteome</keyword>
<name>A0A914S7P5_PAREQ</name>
<dbReference type="WBParaSite" id="PEQ_0001022101-mRNA-1">
    <property type="protein sequence ID" value="PEQ_0001022101-mRNA-1"/>
    <property type="gene ID" value="PEQ_0001022101"/>
</dbReference>
<evidence type="ECO:0000313" key="2">
    <source>
        <dbReference type="WBParaSite" id="PEQ_0001022101-mRNA-1"/>
    </source>
</evidence>